<dbReference type="InterPro" id="IPR012338">
    <property type="entry name" value="Beta-lactam/transpept-like"/>
</dbReference>
<evidence type="ECO:0000259" key="1">
    <source>
        <dbReference type="Pfam" id="PF00144"/>
    </source>
</evidence>
<dbReference type="PANTHER" id="PTHR43319:SF3">
    <property type="entry name" value="BETA-LACTAMASE-RELATED DOMAIN-CONTAINING PROTEIN"/>
    <property type="match status" value="1"/>
</dbReference>
<sequence length="403" mass="43265">MTRASIPDSVHLGSVDLGGKLLPLDGSYDPAFAPVAEAFVENHLAGEEIGSAVSVVIDGRVVVDLWGGWTDASRAREWDADTIVCMMSVAKGIAGIAFAILVDRGLVDLDAPVADYWPEFAQNGKAELPVRYLLDHRAGLPVLTPNKLWPGAMFDREVMVDALAAQAPLWTPGSTSAYHVHTQGYLLSEITRRVTGKLMGEFLRDEVTGPLGADYSMGLDESQFARVATLTPNLESRLLASKDHEDPDSLRALAFAQNPDGPWQGMLNSPEFRQLDMPSASGHGNARSVARIYAAVARGGELDGVRILSPGAISQMATVQHDQIELLQERHYRQGLGVLLNSPEAVYMGPHPDAFGHHGIGGSIGFADPGARIGFGYSVNKMHAVGTNGPRARRLIDALYSIL</sequence>
<gene>
    <name evidence="2" type="ORF">SAMN06295879_1320</name>
</gene>
<proteinExistence type="predicted"/>
<evidence type="ECO:0000313" key="3">
    <source>
        <dbReference type="Proteomes" id="UP000189735"/>
    </source>
</evidence>
<name>A0A1T4XLV8_9MICO</name>
<dbReference type="Pfam" id="PF00144">
    <property type="entry name" value="Beta-lactamase"/>
    <property type="match status" value="1"/>
</dbReference>
<dbReference type="PANTHER" id="PTHR43319">
    <property type="entry name" value="BETA-LACTAMASE-RELATED"/>
    <property type="match status" value="1"/>
</dbReference>
<dbReference type="InterPro" id="IPR001466">
    <property type="entry name" value="Beta-lactam-related"/>
</dbReference>
<dbReference type="RefSeq" id="WP_176141231.1">
    <property type="nucleotide sequence ID" value="NZ_FUYG01000003.1"/>
</dbReference>
<dbReference type="InterPro" id="IPR052907">
    <property type="entry name" value="Beta-lactamase/esterase"/>
</dbReference>
<protein>
    <submittedName>
        <fullName evidence="2">CubicO group peptidase, beta-lactamase class C family</fullName>
    </submittedName>
</protein>
<organism evidence="2 3">
    <name type="scientific">Agreia bicolorata</name>
    <dbReference type="NCBI Taxonomy" id="110935"/>
    <lineage>
        <taxon>Bacteria</taxon>
        <taxon>Bacillati</taxon>
        <taxon>Actinomycetota</taxon>
        <taxon>Actinomycetes</taxon>
        <taxon>Micrococcales</taxon>
        <taxon>Microbacteriaceae</taxon>
        <taxon>Agreia</taxon>
    </lineage>
</organism>
<dbReference type="AlphaFoldDB" id="A0A1T4XLV8"/>
<accession>A0A1T4XLV8</accession>
<reference evidence="3" key="1">
    <citation type="submission" date="2017-02" db="EMBL/GenBank/DDBJ databases">
        <authorList>
            <person name="Varghese N."/>
            <person name="Submissions S."/>
        </authorList>
    </citation>
    <scope>NUCLEOTIDE SEQUENCE [LARGE SCALE GENOMIC DNA]</scope>
    <source>
        <strain evidence="3">VKM Ac-2052</strain>
    </source>
</reference>
<evidence type="ECO:0000313" key="2">
    <source>
        <dbReference type="EMBL" id="SKA90496.1"/>
    </source>
</evidence>
<dbReference type="Gene3D" id="3.40.710.10">
    <property type="entry name" value="DD-peptidase/beta-lactamase superfamily"/>
    <property type="match status" value="1"/>
</dbReference>
<dbReference type="EMBL" id="FUYG01000003">
    <property type="protein sequence ID" value="SKA90496.1"/>
    <property type="molecule type" value="Genomic_DNA"/>
</dbReference>
<feature type="domain" description="Beta-lactamase-related" evidence="1">
    <location>
        <begin position="39"/>
        <end position="396"/>
    </location>
</feature>
<dbReference type="SUPFAM" id="SSF56601">
    <property type="entry name" value="beta-lactamase/transpeptidase-like"/>
    <property type="match status" value="1"/>
</dbReference>
<dbReference type="Proteomes" id="UP000189735">
    <property type="component" value="Unassembled WGS sequence"/>
</dbReference>